<dbReference type="InterPro" id="IPR050109">
    <property type="entry name" value="HTH-type_TetR-like_transc_reg"/>
</dbReference>
<evidence type="ECO:0000256" key="5">
    <source>
        <dbReference type="SAM" id="MobiDB-lite"/>
    </source>
</evidence>
<keyword evidence="8" id="KW-1185">Reference proteome</keyword>
<dbReference type="EMBL" id="BNBC01000003">
    <property type="protein sequence ID" value="GHE58575.1"/>
    <property type="molecule type" value="Genomic_DNA"/>
</dbReference>
<dbReference type="PANTHER" id="PTHR30055">
    <property type="entry name" value="HTH-TYPE TRANSCRIPTIONAL REGULATOR RUTR"/>
    <property type="match status" value="1"/>
</dbReference>
<gene>
    <name evidence="7" type="ORF">GCM10014715_09620</name>
</gene>
<accession>A0A919DN06</accession>
<proteinExistence type="predicted"/>
<feature type="DNA-binding region" description="H-T-H motif" evidence="4">
    <location>
        <begin position="62"/>
        <end position="81"/>
    </location>
</feature>
<name>A0A919DN06_9ACTN</name>
<keyword evidence="3" id="KW-0804">Transcription</keyword>
<organism evidence="7 8">
    <name type="scientific">Streptomyces spiralis</name>
    <dbReference type="NCBI Taxonomy" id="66376"/>
    <lineage>
        <taxon>Bacteria</taxon>
        <taxon>Bacillati</taxon>
        <taxon>Actinomycetota</taxon>
        <taxon>Actinomycetes</taxon>
        <taxon>Kitasatosporales</taxon>
        <taxon>Streptomycetaceae</taxon>
        <taxon>Streptomyces</taxon>
    </lineage>
</organism>
<keyword evidence="2 4" id="KW-0238">DNA-binding</keyword>
<dbReference type="Pfam" id="PF00440">
    <property type="entry name" value="TetR_N"/>
    <property type="match status" value="1"/>
</dbReference>
<protein>
    <submittedName>
        <fullName evidence="7">TetR family transcriptional regulator</fullName>
    </submittedName>
</protein>
<evidence type="ECO:0000313" key="7">
    <source>
        <dbReference type="EMBL" id="GHE58575.1"/>
    </source>
</evidence>
<evidence type="ECO:0000256" key="3">
    <source>
        <dbReference type="ARBA" id="ARBA00023163"/>
    </source>
</evidence>
<dbReference type="GO" id="GO:0000976">
    <property type="term" value="F:transcription cis-regulatory region binding"/>
    <property type="evidence" value="ECO:0007669"/>
    <property type="project" value="TreeGrafter"/>
</dbReference>
<reference evidence="7" key="2">
    <citation type="submission" date="2020-09" db="EMBL/GenBank/DDBJ databases">
        <authorList>
            <person name="Sun Q."/>
            <person name="Ohkuma M."/>
        </authorList>
    </citation>
    <scope>NUCLEOTIDE SEQUENCE</scope>
    <source>
        <strain evidence="7">JCM 3302</strain>
    </source>
</reference>
<evidence type="ECO:0000256" key="1">
    <source>
        <dbReference type="ARBA" id="ARBA00023015"/>
    </source>
</evidence>
<dbReference type="SUPFAM" id="SSF46689">
    <property type="entry name" value="Homeodomain-like"/>
    <property type="match status" value="1"/>
</dbReference>
<reference evidence="7" key="1">
    <citation type="journal article" date="2014" name="Int. J. Syst. Evol. Microbiol.">
        <title>Complete genome sequence of Corynebacterium casei LMG S-19264T (=DSM 44701T), isolated from a smear-ripened cheese.</title>
        <authorList>
            <consortium name="US DOE Joint Genome Institute (JGI-PGF)"/>
            <person name="Walter F."/>
            <person name="Albersmeier A."/>
            <person name="Kalinowski J."/>
            <person name="Ruckert C."/>
        </authorList>
    </citation>
    <scope>NUCLEOTIDE SEQUENCE</scope>
    <source>
        <strain evidence="7">JCM 3302</strain>
    </source>
</reference>
<evidence type="ECO:0000313" key="8">
    <source>
        <dbReference type="Proteomes" id="UP000641386"/>
    </source>
</evidence>
<dbReference type="PANTHER" id="PTHR30055:SF234">
    <property type="entry name" value="HTH-TYPE TRANSCRIPTIONAL REGULATOR BETI"/>
    <property type="match status" value="1"/>
</dbReference>
<evidence type="ECO:0000259" key="6">
    <source>
        <dbReference type="PROSITE" id="PS50977"/>
    </source>
</evidence>
<dbReference type="Gene3D" id="1.10.357.10">
    <property type="entry name" value="Tetracycline Repressor, domain 2"/>
    <property type="match status" value="1"/>
</dbReference>
<dbReference type="Proteomes" id="UP000641386">
    <property type="component" value="Unassembled WGS sequence"/>
</dbReference>
<keyword evidence="1" id="KW-0805">Transcription regulation</keyword>
<sequence length="247" mass="26633">MTEADGAGALASEWQDGPMTTTRPRQGRPRHTPPSDPGTPAREQILDAAGALFVERGIAGTSTRMIAEHVGIRQASLYYHFATKEDILAELLATSVRPSLRMVERILALVPERADPAAALYAVAAMDVRTLCRTPYNIGTLYLLPEVRAERFDAFRVERGRLQASYGALGALAATDDVARSLSAERIGELLIQLVEVVIQIRHSREPDPADTDAIASSCLRLCGLDERAVAMARGEAGILLSGLDAM</sequence>
<dbReference type="PROSITE" id="PS50977">
    <property type="entry name" value="HTH_TETR_2"/>
    <property type="match status" value="1"/>
</dbReference>
<feature type="domain" description="HTH tetR-type" evidence="6">
    <location>
        <begin position="39"/>
        <end position="99"/>
    </location>
</feature>
<dbReference type="InterPro" id="IPR009057">
    <property type="entry name" value="Homeodomain-like_sf"/>
</dbReference>
<comment type="caution">
    <text evidence="7">The sequence shown here is derived from an EMBL/GenBank/DDBJ whole genome shotgun (WGS) entry which is preliminary data.</text>
</comment>
<dbReference type="PRINTS" id="PR00455">
    <property type="entry name" value="HTHTETR"/>
</dbReference>
<evidence type="ECO:0000256" key="2">
    <source>
        <dbReference type="ARBA" id="ARBA00023125"/>
    </source>
</evidence>
<feature type="region of interest" description="Disordered" evidence="5">
    <location>
        <begin position="1"/>
        <end position="42"/>
    </location>
</feature>
<dbReference type="AlphaFoldDB" id="A0A919DN06"/>
<evidence type="ECO:0000256" key="4">
    <source>
        <dbReference type="PROSITE-ProRule" id="PRU00335"/>
    </source>
</evidence>
<dbReference type="GO" id="GO:0003700">
    <property type="term" value="F:DNA-binding transcription factor activity"/>
    <property type="evidence" value="ECO:0007669"/>
    <property type="project" value="TreeGrafter"/>
</dbReference>
<dbReference type="InterPro" id="IPR001647">
    <property type="entry name" value="HTH_TetR"/>
</dbReference>